<dbReference type="NCBIfam" id="NF002759">
    <property type="entry name" value="PRK02813.1"/>
    <property type="match status" value="1"/>
</dbReference>
<sequence>MSNATQEALTQLRKTLELLAIQQAKTDQSSTKIQNVRKSGPEAQDYFQKLTEKYLDFTSDCPTTYHVIDHFSQELDKAGFTYLSEKNSWSGVKGGKYYTVRNGTNLVAFTIGEDWKYQNGVGAIGAHVDALTAKLKPASIKKDVEGYHLLGVAPYGGTLNWLWFDRDLGIAGRILVKDKSTGKIEARLISSKSHPIGRIPSLAPHFGSVADGPFDKEDQAVPVIGYGSSDDADEGDEDECRSPLYGKHSIKLLRYVASLADVKVSQLIQLDLELFDVQRGTVGGLKNEFIFAPRLDDRLCSFSAIQSLIDFTNEGPIPSDGFNIVGLFDNEEVGSLTRQGAKGGLLESVVQRVLSIYYTDGALLRSTFANSIFLSADVNHLANPNFDNVYLEHHKPKPNVGITLSLDPNAHMATDVVGIALVEELARMNGDKVQYFQIKNNSRSGGTIGPIVASQTGARTVDLGIAQLSMHSIRAATGSKDIGLAVKFFKGFFTNWRQVYDNFGDL</sequence>
<dbReference type="Proteomes" id="UP000191024">
    <property type="component" value="Chromosome G"/>
</dbReference>
<evidence type="ECO:0000256" key="8">
    <source>
        <dbReference type="ARBA" id="ARBA00023049"/>
    </source>
</evidence>
<evidence type="ECO:0000256" key="4">
    <source>
        <dbReference type="ARBA" id="ARBA00022670"/>
    </source>
</evidence>
<evidence type="ECO:0000256" key="5">
    <source>
        <dbReference type="ARBA" id="ARBA00022723"/>
    </source>
</evidence>
<dbReference type="SUPFAM" id="SSF53187">
    <property type="entry name" value="Zn-dependent exopeptidases"/>
    <property type="match status" value="1"/>
</dbReference>
<reference evidence="10 11" key="1">
    <citation type="submission" date="2016-03" db="EMBL/GenBank/DDBJ databases">
        <authorList>
            <person name="Devillers H."/>
        </authorList>
    </citation>
    <scope>NUCLEOTIDE SEQUENCE [LARGE SCALE GENOMIC DNA]</scope>
    <source>
        <strain evidence="10">CBS 11717</strain>
    </source>
</reference>
<gene>
    <name evidence="10" type="ORF">LAMI_0G04236G</name>
</gene>
<dbReference type="CDD" id="cd05658">
    <property type="entry name" value="M18_DAP"/>
    <property type="match status" value="1"/>
</dbReference>
<dbReference type="InterPro" id="IPR001948">
    <property type="entry name" value="Peptidase_M18"/>
</dbReference>
<dbReference type="Pfam" id="PF02127">
    <property type="entry name" value="Peptidase_M18"/>
    <property type="match status" value="1"/>
</dbReference>
<evidence type="ECO:0000256" key="2">
    <source>
        <dbReference type="ARBA" id="ARBA00008290"/>
    </source>
</evidence>
<evidence type="ECO:0000256" key="7">
    <source>
        <dbReference type="ARBA" id="ARBA00022833"/>
    </source>
</evidence>
<dbReference type="GO" id="GO:0008270">
    <property type="term" value="F:zinc ion binding"/>
    <property type="evidence" value="ECO:0007669"/>
    <property type="project" value="InterPro"/>
</dbReference>
<keyword evidence="3 9" id="KW-0031">Aminopeptidase</keyword>
<evidence type="ECO:0000256" key="1">
    <source>
        <dbReference type="ARBA" id="ARBA00001947"/>
    </source>
</evidence>
<dbReference type="GO" id="GO:0006508">
    <property type="term" value="P:proteolysis"/>
    <property type="evidence" value="ECO:0007669"/>
    <property type="project" value="UniProtKB-KW"/>
</dbReference>
<dbReference type="SUPFAM" id="SSF101821">
    <property type="entry name" value="Aminopeptidase/glucanase lid domain"/>
    <property type="match status" value="1"/>
</dbReference>
<dbReference type="STRING" id="1230905.A0A1G4K8E9"/>
<dbReference type="GO" id="GO:0000324">
    <property type="term" value="C:fungal-type vacuole"/>
    <property type="evidence" value="ECO:0007669"/>
    <property type="project" value="TreeGrafter"/>
</dbReference>
<keyword evidence="5 9" id="KW-0479">Metal-binding</keyword>
<dbReference type="GO" id="GO:0070006">
    <property type="term" value="F:metalloaminopeptidase activity"/>
    <property type="evidence" value="ECO:0007669"/>
    <property type="project" value="TreeGrafter"/>
</dbReference>
<evidence type="ECO:0000313" key="11">
    <source>
        <dbReference type="Proteomes" id="UP000191024"/>
    </source>
</evidence>
<evidence type="ECO:0000313" key="10">
    <source>
        <dbReference type="EMBL" id="SCV00316.1"/>
    </source>
</evidence>
<evidence type="ECO:0000256" key="9">
    <source>
        <dbReference type="RuleBase" id="RU004386"/>
    </source>
</evidence>
<dbReference type="Gene3D" id="3.40.630.10">
    <property type="entry name" value="Zn peptidases"/>
    <property type="match status" value="1"/>
</dbReference>
<evidence type="ECO:0000256" key="6">
    <source>
        <dbReference type="ARBA" id="ARBA00022801"/>
    </source>
</evidence>
<dbReference type="AlphaFoldDB" id="A0A1G4K8E9"/>
<keyword evidence="6 9" id="KW-0378">Hydrolase</keyword>
<name>A0A1G4K8E9_9SACH</name>
<protein>
    <submittedName>
        <fullName evidence="10">LAMI_0G04236g1_1</fullName>
    </submittedName>
</protein>
<dbReference type="EMBL" id="LT598469">
    <property type="protein sequence ID" value="SCV00316.1"/>
    <property type="molecule type" value="Genomic_DNA"/>
</dbReference>
<keyword evidence="8 9" id="KW-0482">Metalloprotease</keyword>
<dbReference type="FunFam" id="2.30.250.10:FF:000001">
    <property type="entry name" value="Aspartyl aminopeptidase 1"/>
    <property type="match status" value="1"/>
</dbReference>
<keyword evidence="11" id="KW-1185">Reference proteome</keyword>
<comment type="similarity">
    <text evidence="2 9">Belongs to the peptidase M18 family.</text>
</comment>
<dbReference type="Gene3D" id="2.30.250.10">
    <property type="entry name" value="Aminopeptidase i, Domain 2"/>
    <property type="match status" value="1"/>
</dbReference>
<organism evidence="10 11">
    <name type="scientific">Lachancea mirantina</name>
    <dbReference type="NCBI Taxonomy" id="1230905"/>
    <lineage>
        <taxon>Eukaryota</taxon>
        <taxon>Fungi</taxon>
        <taxon>Dikarya</taxon>
        <taxon>Ascomycota</taxon>
        <taxon>Saccharomycotina</taxon>
        <taxon>Saccharomycetes</taxon>
        <taxon>Saccharomycetales</taxon>
        <taxon>Saccharomycetaceae</taxon>
        <taxon>Lachancea</taxon>
    </lineage>
</organism>
<dbReference type="PANTHER" id="PTHR28570:SF4">
    <property type="entry name" value="VACUOLAR AMINOPEPTIDASE 1"/>
    <property type="match status" value="1"/>
</dbReference>
<dbReference type="PRINTS" id="PR00932">
    <property type="entry name" value="AMINO1PTASE"/>
</dbReference>
<accession>A0A1G4K8E9</accession>
<dbReference type="PANTHER" id="PTHR28570">
    <property type="entry name" value="ASPARTYL AMINOPEPTIDASE"/>
    <property type="match status" value="1"/>
</dbReference>
<evidence type="ECO:0000256" key="3">
    <source>
        <dbReference type="ARBA" id="ARBA00022438"/>
    </source>
</evidence>
<comment type="cofactor">
    <cofactor evidence="1">
        <name>Zn(2+)</name>
        <dbReference type="ChEBI" id="CHEBI:29105"/>
    </cofactor>
</comment>
<keyword evidence="7 9" id="KW-0862">Zinc</keyword>
<proteinExistence type="inferred from homology"/>
<keyword evidence="4 9" id="KW-0645">Protease</keyword>
<dbReference type="OrthoDB" id="9880441at2759"/>
<dbReference type="InterPro" id="IPR023358">
    <property type="entry name" value="Peptidase_M18_dom2"/>
</dbReference>